<dbReference type="PATRIC" id="fig|1382798.3.peg.1171"/>
<gene>
    <name evidence="2" type="ORF">PK35_13050</name>
</gene>
<reference evidence="2 3" key="1">
    <citation type="journal article" date="2015" name="Antonie Van Leeuwenhoek">
        <title>Tamlana nanhaiensis sp. nov., isolated from surface seawater collected from the South China Sea.</title>
        <authorList>
            <person name="Liu X."/>
            <person name="Lai Q."/>
            <person name="Du Y."/>
            <person name="Li G."/>
            <person name="Sun F."/>
            <person name="Shao Z."/>
        </authorList>
    </citation>
    <scope>NUCLEOTIDE SEQUENCE [LARGE SCALE GENOMIC DNA]</scope>
    <source>
        <strain evidence="2 3">FHC16</strain>
    </source>
</reference>
<dbReference type="InterPro" id="IPR011051">
    <property type="entry name" value="RmlC_Cupin_sf"/>
</dbReference>
<evidence type="ECO:0000259" key="1">
    <source>
        <dbReference type="Pfam" id="PF07883"/>
    </source>
</evidence>
<accession>A0A0D7VZ13</accession>
<dbReference type="EMBL" id="JTDV01000013">
    <property type="protein sequence ID" value="KJD31683.1"/>
    <property type="molecule type" value="Genomic_DNA"/>
</dbReference>
<dbReference type="SUPFAM" id="SSF51182">
    <property type="entry name" value="RmlC-like cupins"/>
    <property type="match status" value="1"/>
</dbReference>
<dbReference type="InterPro" id="IPR014710">
    <property type="entry name" value="RmlC-like_jellyroll"/>
</dbReference>
<evidence type="ECO:0000313" key="2">
    <source>
        <dbReference type="EMBL" id="KJD31683.1"/>
    </source>
</evidence>
<dbReference type="CDD" id="cd02238">
    <property type="entry name" value="cupin_KdgF"/>
    <property type="match status" value="1"/>
</dbReference>
<comment type="caution">
    <text evidence="2">The sequence shown here is derived from an EMBL/GenBank/DDBJ whole genome shotgun (WGS) entry which is preliminary data.</text>
</comment>
<dbReference type="STRING" id="1382798.PK35_13050"/>
<dbReference type="Gene3D" id="2.60.120.10">
    <property type="entry name" value="Jelly Rolls"/>
    <property type="match status" value="1"/>
</dbReference>
<dbReference type="Proteomes" id="UP000032361">
    <property type="component" value="Unassembled WGS sequence"/>
</dbReference>
<protein>
    <recommendedName>
        <fullName evidence="1">Cupin type-2 domain-containing protein</fullName>
    </recommendedName>
</protein>
<evidence type="ECO:0000313" key="3">
    <source>
        <dbReference type="Proteomes" id="UP000032361"/>
    </source>
</evidence>
<dbReference type="AlphaFoldDB" id="A0A0D7VZ13"/>
<dbReference type="InterPro" id="IPR013096">
    <property type="entry name" value="Cupin_2"/>
</dbReference>
<keyword evidence="3" id="KW-1185">Reference proteome</keyword>
<proteinExistence type="predicted"/>
<organism evidence="2 3">
    <name type="scientific">Neotamlana nanhaiensis</name>
    <dbReference type="NCBI Taxonomy" id="1382798"/>
    <lineage>
        <taxon>Bacteria</taxon>
        <taxon>Pseudomonadati</taxon>
        <taxon>Bacteroidota</taxon>
        <taxon>Flavobacteriia</taxon>
        <taxon>Flavobacteriales</taxon>
        <taxon>Flavobacteriaceae</taxon>
        <taxon>Neotamlana</taxon>
    </lineage>
</organism>
<sequence>MSFMENPVIKSTDGFEALSPDLNRKVVHLNDLMVTVIEFSNGPMEQPDPPHKHPHEQITYVASGSLKLFVEDEEFTLNEGDVFKIASNLNHCIQTLTENVKLIDSFAPIREDFL</sequence>
<name>A0A0D7VZ13_9FLAO</name>
<feature type="domain" description="Cupin type-2" evidence="1">
    <location>
        <begin position="48"/>
        <end position="104"/>
    </location>
</feature>
<dbReference type="Pfam" id="PF07883">
    <property type="entry name" value="Cupin_2"/>
    <property type="match status" value="1"/>
</dbReference>